<comment type="caution">
    <text evidence="2">The sequence shown here is derived from an EMBL/GenBank/DDBJ whole genome shotgun (WGS) entry which is preliminary data.</text>
</comment>
<dbReference type="InterPro" id="IPR011990">
    <property type="entry name" value="TPR-like_helical_dom_sf"/>
</dbReference>
<feature type="signal peptide" evidence="1">
    <location>
        <begin position="1"/>
        <end position="19"/>
    </location>
</feature>
<dbReference type="EMBL" id="JADYTN010000027">
    <property type="protein sequence ID" value="MCF2564558.1"/>
    <property type="molecule type" value="Genomic_DNA"/>
</dbReference>
<evidence type="ECO:0008006" key="4">
    <source>
        <dbReference type="Google" id="ProtNLM"/>
    </source>
</evidence>
<dbReference type="Proteomes" id="UP001200470">
    <property type="component" value="Unassembled WGS sequence"/>
</dbReference>
<evidence type="ECO:0000256" key="1">
    <source>
        <dbReference type="SAM" id="SignalP"/>
    </source>
</evidence>
<sequence length="404" mass="44607">MKKLFVMAMMCIASGAAFAGDSPELKAILKAKTYDEAASLVKAANLPNAQEKAKAYNKLVDLAMSKVTKETGTIAENQLAEQMKTGKVEQYDTLGLADAICNAINDAIECNKYDQEPNAKGKVAPKFAEKNAQRIWSVRTHLVNIGENVSRSGNDAAVLKYWGAFLDSSADPLFASQEHESQKAYFGQVAFFAGCYAAQAKDITRANKYLDMAMEDPEQKTEALNQKLNLGRSELKTKQDSLQYIETLKDLYVKYPENASVLDGLYIMYGEMKDRKAQDALLDNHLAKYPNDFTALADKGMLLAIDDNDPKAGAEWLRKAIAVNDKNALVQYYLGTCLIVQAGNTDDVNARKALFQEAVKALDAAKELDPDKARVRWGYNRYQAYYGLYGADDPKTKAAEAEAK</sequence>
<feature type="chain" id="PRO_5045249233" description="Tetratricopeptide repeat protein" evidence="1">
    <location>
        <begin position="20"/>
        <end position="404"/>
    </location>
</feature>
<organism evidence="2 3">
    <name type="scientific">Xylanibacter brevis</name>
    <dbReference type="NCBI Taxonomy" id="83231"/>
    <lineage>
        <taxon>Bacteria</taxon>
        <taxon>Pseudomonadati</taxon>
        <taxon>Bacteroidota</taxon>
        <taxon>Bacteroidia</taxon>
        <taxon>Bacteroidales</taxon>
        <taxon>Prevotellaceae</taxon>
        <taxon>Xylanibacter</taxon>
    </lineage>
</organism>
<evidence type="ECO:0000313" key="2">
    <source>
        <dbReference type="EMBL" id="MCF2564558.1"/>
    </source>
</evidence>
<protein>
    <recommendedName>
        <fullName evidence="4">Tetratricopeptide repeat protein</fullName>
    </recommendedName>
</protein>
<proteinExistence type="predicted"/>
<name>A0ABS9CJT0_9BACT</name>
<keyword evidence="3" id="KW-1185">Reference proteome</keyword>
<evidence type="ECO:0000313" key="3">
    <source>
        <dbReference type="Proteomes" id="UP001200470"/>
    </source>
</evidence>
<reference evidence="2 3" key="1">
    <citation type="submission" date="2020-12" db="EMBL/GenBank/DDBJ databases">
        <title>Whole genome sequences of gut porcine anaerobes.</title>
        <authorList>
            <person name="Kubasova T."/>
            <person name="Jahodarova E."/>
            <person name="Rychlik I."/>
        </authorList>
    </citation>
    <scope>NUCLEOTIDE SEQUENCE [LARGE SCALE GENOMIC DNA]</scope>
    <source>
        <strain evidence="2 3">An925</strain>
    </source>
</reference>
<gene>
    <name evidence="2" type="ORF">I6E12_10625</name>
</gene>
<accession>A0ABS9CJT0</accession>
<dbReference type="RefSeq" id="WP_301638504.1">
    <property type="nucleotide sequence ID" value="NZ_JADYTN010000027.1"/>
</dbReference>
<dbReference type="SUPFAM" id="SSF81901">
    <property type="entry name" value="HCP-like"/>
    <property type="match status" value="1"/>
</dbReference>
<keyword evidence="1" id="KW-0732">Signal</keyword>
<dbReference type="Gene3D" id="1.25.40.10">
    <property type="entry name" value="Tetratricopeptide repeat domain"/>
    <property type="match status" value="1"/>
</dbReference>